<dbReference type="InterPro" id="IPR052164">
    <property type="entry name" value="Anthracycline_SecMetBiosynth"/>
</dbReference>
<dbReference type="SUPFAM" id="SSF54593">
    <property type="entry name" value="Glyoxalase/Bleomycin resistance protein/Dihydroxybiphenyl dioxygenase"/>
    <property type="match status" value="2"/>
</dbReference>
<dbReference type="EMBL" id="FPJG01000006">
    <property type="protein sequence ID" value="SFW43923.1"/>
    <property type="molecule type" value="Genomic_DNA"/>
</dbReference>
<evidence type="ECO:0000313" key="3">
    <source>
        <dbReference type="Proteomes" id="UP000182740"/>
    </source>
</evidence>
<name>A0A1K1P8Y2_9PSEU</name>
<dbReference type="InterPro" id="IPR029068">
    <property type="entry name" value="Glyas_Bleomycin-R_OHBP_Dase"/>
</dbReference>
<proteinExistence type="predicted"/>
<sequence length="267" mass="28526">MVFRDERWPDGTPSWVDLMVPDQAKAVAFYSGLFGWDVQTGGEETGFYGMAQLRGRPVAGIGQTPPGQDVPPVWTTYLSVSDVDKTAAAITEAGGQIVMPVMEVMQEGRMAVAADPAGGVFGLWEPGNHLGTQVTATPGAPAWNECMSRDYPAAKAFYEQVFGYGFQDLSNDEFTYAVLLVDGRPVGGLGGLPESVPAEVPSHWSTYFWAADAEAAAAKAAELGGRVLDEPSDSPYGRQVRLADDQGVTFLVIAPNEQSGKPEGWED</sequence>
<organism evidence="2 3">
    <name type="scientific">Amycolatopsis australiensis</name>
    <dbReference type="NCBI Taxonomy" id="546364"/>
    <lineage>
        <taxon>Bacteria</taxon>
        <taxon>Bacillati</taxon>
        <taxon>Actinomycetota</taxon>
        <taxon>Actinomycetes</taxon>
        <taxon>Pseudonocardiales</taxon>
        <taxon>Pseudonocardiaceae</taxon>
        <taxon>Amycolatopsis</taxon>
    </lineage>
</organism>
<dbReference type="STRING" id="546364.SAMN04489730_0339"/>
<keyword evidence="3" id="KW-1185">Reference proteome</keyword>
<dbReference type="RefSeq" id="WP_072474571.1">
    <property type="nucleotide sequence ID" value="NZ_FPJG01000006.1"/>
</dbReference>
<accession>A0A1K1P8Y2</accession>
<dbReference type="Pfam" id="PF00903">
    <property type="entry name" value="Glyoxalase"/>
    <property type="match status" value="2"/>
</dbReference>
<dbReference type="Proteomes" id="UP000182740">
    <property type="component" value="Unassembled WGS sequence"/>
</dbReference>
<dbReference type="Gene3D" id="3.10.180.10">
    <property type="entry name" value="2,3-Dihydroxybiphenyl 1,2-Dioxygenase, domain 1"/>
    <property type="match status" value="2"/>
</dbReference>
<dbReference type="CDD" id="cd07247">
    <property type="entry name" value="SgaA_N_like"/>
    <property type="match status" value="1"/>
</dbReference>
<dbReference type="PROSITE" id="PS51819">
    <property type="entry name" value="VOC"/>
    <property type="match status" value="2"/>
</dbReference>
<dbReference type="PANTHER" id="PTHR33993:SF10">
    <property type="entry name" value="CONSERVED PROTEIN"/>
    <property type="match status" value="1"/>
</dbReference>
<dbReference type="PANTHER" id="PTHR33993">
    <property type="entry name" value="GLYOXALASE-RELATED"/>
    <property type="match status" value="1"/>
</dbReference>
<protein>
    <recommendedName>
        <fullName evidence="1">VOC domain-containing protein</fullName>
    </recommendedName>
</protein>
<feature type="domain" description="VOC" evidence="1">
    <location>
        <begin position="12"/>
        <end position="126"/>
    </location>
</feature>
<gene>
    <name evidence="2" type="ORF">SAMN04489730_0339</name>
</gene>
<reference evidence="3" key="1">
    <citation type="submission" date="2016-11" db="EMBL/GenBank/DDBJ databases">
        <authorList>
            <person name="Varghese N."/>
            <person name="Submissions S."/>
        </authorList>
    </citation>
    <scope>NUCLEOTIDE SEQUENCE [LARGE SCALE GENOMIC DNA]</scope>
    <source>
        <strain evidence="3">DSM 44671</strain>
    </source>
</reference>
<evidence type="ECO:0000313" key="2">
    <source>
        <dbReference type="EMBL" id="SFW43923.1"/>
    </source>
</evidence>
<evidence type="ECO:0000259" key="1">
    <source>
        <dbReference type="PROSITE" id="PS51819"/>
    </source>
</evidence>
<feature type="domain" description="VOC" evidence="1">
    <location>
        <begin position="140"/>
        <end position="255"/>
    </location>
</feature>
<dbReference type="AlphaFoldDB" id="A0A1K1P8Y2"/>
<dbReference type="InterPro" id="IPR037523">
    <property type="entry name" value="VOC_core"/>
</dbReference>
<dbReference type="OrthoDB" id="9793039at2"/>
<dbReference type="InterPro" id="IPR004360">
    <property type="entry name" value="Glyas_Fos-R_dOase_dom"/>
</dbReference>